<dbReference type="GeneID" id="95622826"/>
<dbReference type="Pfam" id="PF02909">
    <property type="entry name" value="TetR_C_1"/>
    <property type="match status" value="1"/>
</dbReference>
<dbReference type="Pfam" id="PF00440">
    <property type="entry name" value="TetR_N"/>
    <property type="match status" value="1"/>
</dbReference>
<feature type="domain" description="HTH tetR-type" evidence="6">
    <location>
        <begin position="32"/>
        <end position="92"/>
    </location>
</feature>
<dbReference type="InterPro" id="IPR036271">
    <property type="entry name" value="Tet_transcr_reg_TetR-rel_C_sf"/>
</dbReference>
<evidence type="ECO:0000313" key="7">
    <source>
        <dbReference type="EMBL" id="GCD36186.1"/>
    </source>
</evidence>
<name>A0A7U9KY89_9ACTN</name>
<keyword evidence="1" id="KW-0805">Transcription regulation</keyword>
<feature type="compositionally biased region" description="Basic and acidic residues" evidence="5">
    <location>
        <begin position="251"/>
        <end position="263"/>
    </location>
</feature>
<dbReference type="Gene3D" id="1.10.10.60">
    <property type="entry name" value="Homeodomain-like"/>
    <property type="match status" value="1"/>
</dbReference>
<feature type="region of interest" description="Disordered" evidence="5">
    <location>
        <begin position="251"/>
        <end position="283"/>
    </location>
</feature>
<dbReference type="GO" id="GO:0045892">
    <property type="term" value="P:negative regulation of DNA-templated transcription"/>
    <property type="evidence" value="ECO:0007669"/>
    <property type="project" value="InterPro"/>
</dbReference>
<organism evidence="7 8">
    <name type="scientific">Streptomyces chrestomyceticus JCM 4735</name>
    <dbReference type="NCBI Taxonomy" id="1306181"/>
    <lineage>
        <taxon>Bacteria</taxon>
        <taxon>Bacillati</taxon>
        <taxon>Actinomycetota</taxon>
        <taxon>Actinomycetes</taxon>
        <taxon>Kitasatosporales</taxon>
        <taxon>Streptomycetaceae</taxon>
        <taxon>Streptomyces</taxon>
    </lineage>
</organism>
<dbReference type="SUPFAM" id="SSF48498">
    <property type="entry name" value="Tetracyclin repressor-like, C-terminal domain"/>
    <property type="match status" value="1"/>
</dbReference>
<evidence type="ECO:0000313" key="8">
    <source>
        <dbReference type="Proteomes" id="UP000287830"/>
    </source>
</evidence>
<evidence type="ECO:0000256" key="2">
    <source>
        <dbReference type="ARBA" id="ARBA00023125"/>
    </source>
</evidence>
<evidence type="ECO:0000259" key="6">
    <source>
        <dbReference type="PROSITE" id="PS50977"/>
    </source>
</evidence>
<feature type="DNA-binding region" description="H-T-H motif" evidence="4">
    <location>
        <begin position="55"/>
        <end position="74"/>
    </location>
</feature>
<keyword evidence="3" id="KW-0804">Transcription</keyword>
<evidence type="ECO:0000256" key="5">
    <source>
        <dbReference type="SAM" id="MobiDB-lite"/>
    </source>
</evidence>
<dbReference type="InterPro" id="IPR001647">
    <property type="entry name" value="HTH_TetR"/>
</dbReference>
<protein>
    <submittedName>
        <fullName evidence="7">TetR family transcriptional regulator</fullName>
    </submittedName>
</protein>
<evidence type="ECO:0000256" key="4">
    <source>
        <dbReference type="PROSITE-ProRule" id="PRU00335"/>
    </source>
</evidence>
<dbReference type="RefSeq" id="WP_125045923.1">
    <property type="nucleotide sequence ID" value="NZ_BHZC01000001.1"/>
</dbReference>
<dbReference type="Gene3D" id="1.10.357.10">
    <property type="entry name" value="Tetracycline Repressor, domain 2"/>
    <property type="match status" value="1"/>
</dbReference>
<proteinExistence type="predicted"/>
<dbReference type="PANTHER" id="PTHR30055">
    <property type="entry name" value="HTH-TYPE TRANSCRIPTIONAL REGULATOR RUTR"/>
    <property type="match status" value="1"/>
</dbReference>
<dbReference type="PANTHER" id="PTHR30055:SF151">
    <property type="entry name" value="TRANSCRIPTIONAL REGULATORY PROTEIN"/>
    <property type="match status" value="1"/>
</dbReference>
<feature type="compositionally biased region" description="Polar residues" evidence="5">
    <location>
        <begin position="1"/>
        <end position="16"/>
    </location>
</feature>
<gene>
    <name evidence="7" type="ORF">OEIGOIKO_03942</name>
</gene>
<dbReference type="GO" id="GO:0003700">
    <property type="term" value="F:DNA-binding transcription factor activity"/>
    <property type="evidence" value="ECO:0007669"/>
    <property type="project" value="TreeGrafter"/>
</dbReference>
<dbReference type="InterPro" id="IPR004111">
    <property type="entry name" value="Repressor_TetR_C"/>
</dbReference>
<dbReference type="PROSITE" id="PS50977">
    <property type="entry name" value="HTH_TETR_2"/>
    <property type="match status" value="1"/>
</dbReference>
<keyword evidence="2 4" id="KW-0238">DNA-binding</keyword>
<dbReference type="OrthoDB" id="3214072at2"/>
<feature type="region of interest" description="Disordered" evidence="5">
    <location>
        <begin position="1"/>
        <end position="21"/>
    </location>
</feature>
<dbReference type="AlphaFoldDB" id="A0A7U9KY89"/>
<feature type="compositionally biased region" description="Gly residues" evidence="5">
    <location>
        <begin position="264"/>
        <end position="283"/>
    </location>
</feature>
<dbReference type="EMBL" id="BHZC01000001">
    <property type="protein sequence ID" value="GCD36186.1"/>
    <property type="molecule type" value="Genomic_DNA"/>
</dbReference>
<dbReference type="SUPFAM" id="SSF46689">
    <property type="entry name" value="Homeodomain-like"/>
    <property type="match status" value="1"/>
</dbReference>
<dbReference type="InterPro" id="IPR050109">
    <property type="entry name" value="HTH-type_TetR-like_transc_reg"/>
</dbReference>
<evidence type="ECO:0000256" key="3">
    <source>
        <dbReference type="ARBA" id="ARBA00023163"/>
    </source>
</evidence>
<dbReference type="GO" id="GO:0000976">
    <property type="term" value="F:transcription cis-regulatory region binding"/>
    <property type="evidence" value="ECO:0007669"/>
    <property type="project" value="TreeGrafter"/>
</dbReference>
<reference evidence="7 8" key="1">
    <citation type="submission" date="2018-11" db="EMBL/GenBank/DDBJ databases">
        <title>Whole genome sequence of Streptomyces chrestomyceticus NBRC 13444(T).</title>
        <authorList>
            <person name="Komaki H."/>
            <person name="Tamura T."/>
        </authorList>
    </citation>
    <scope>NUCLEOTIDE SEQUENCE [LARGE SCALE GENOMIC DNA]</scope>
    <source>
        <strain evidence="7 8">NBRC 13444</strain>
    </source>
</reference>
<dbReference type="Proteomes" id="UP000287830">
    <property type="component" value="Unassembled WGS sequence"/>
</dbReference>
<comment type="caution">
    <text evidence="7">The sequence shown here is derived from an EMBL/GenBank/DDBJ whole genome shotgun (WGS) entry which is preliminary data.</text>
</comment>
<sequence>MAVTSSRAKKQPTSVWLTERPPVKRKADQPAGLDLDKIVAATVRLLDAEGLAKFSMRRLAAELGVTAMSVYWYVDTKDDLLELAMDAVAGELDLPDESGEQADWRDQLRHLAFEYRKLLLAHTWLPKLLGEYLNFGPRSMAFSNATLRVMARSGLSKESTSGALAAVYQFVYGFCSIQGQHRARCRAEGTTLDEYFHRVVEAVQGHPRFAETMELSGDGRYAREGMSAEQMLDDDFAFALELQIAGIEAMRERQRAAAERADGDGNGSGNGDSNGDGNGGGTD</sequence>
<evidence type="ECO:0000256" key="1">
    <source>
        <dbReference type="ARBA" id="ARBA00023015"/>
    </source>
</evidence>
<accession>A0A7U9KY89</accession>
<dbReference type="InterPro" id="IPR009057">
    <property type="entry name" value="Homeodomain-like_sf"/>
</dbReference>